<dbReference type="GO" id="GO:0003729">
    <property type="term" value="F:mRNA binding"/>
    <property type="evidence" value="ECO:0007669"/>
    <property type="project" value="TreeGrafter"/>
</dbReference>
<dbReference type="GO" id="GO:0005737">
    <property type="term" value="C:cytoplasm"/>
    <property type="evidence" value="ECO:0007669"/>
    <property type="project" value="TreeGrafter"/>
</dbReference>
<dbReference type="InterPro" id="IPR035979">
    <property type="entry name" value="RBD_domain_sf"/>
</dbReference>
<feature type="compositionally biased region" description="Basic and acidic residues" evidence="5">
    <location>
        <begin position="518"/>
        <end position="540"/>
    </location>
</feature>
<name>A0A151IER5_9HYME</name>
<proteinExistence type="inferred from homology"/>
<evidence type="ECO:0000313" key="7">
    <source>
        <dbReference type="EMBL" id="KYM99301.1"/>
    </source>
</evidence>
<feature type="compositionally biased region" description="Basic and acidic residues" evidence="5">
    <location>
        <begin position="652"/>
        <end position="664"/>
    </location>
</feature>
<feature type="compositionally biased region" description="Low complexity" evidence="5">
    <location>
        <begin position="13"/>
        <end position="30"/>
    </location>
</feature>
<organism evidence="7 8">
    <name type="scientific">Cyphomyrmex costatus</name>
    <dbReference type="NCBI Taxonomy" id="456900"/>
    <lineage>
        <taxon>Eukaryota</taxon>
        <taxon>Metazoa</taxon>
        <taxon>Ecdysozoa</taxon>
        <taxon>Arthropoda</taxon>
        <taxon>Hexapoda</taxon>
        <taxon>Insecta</taxon>
        <taxon>Pterygota</taxon>
        <taxon>Neoptera</taxon>
        <taxon>Endopterygota</taxon>
        <taxon>Hymenoptera</taxon>
        <taxon>Apocrita</taxon>
        <taxon>Aculeata</taxon>
        <taxon>Formicoidea</taxon>
        <taxon>Formicidae</taxon>
        <taxon>Myrmicinae</taxon>
        <taxon>Cyphomyrmex</taxon>
    </lineage>
</organism>
<evidence type="ECO:0000256" key="5">
    <source>
        <dbReference type="SAM" id="MobiDB-lite"/>
    </source>
</evidence>
<evidence type="ECO:0000256" key="3">
    <source>
        <dbReference type="ARBA" id="ARBA00023161"/>
    </source>
</evidence>
<protein>
    <submittedName>
        <fullName evidence="7">Regulator of nonsense transcripts 3A</fullName>
    </submittedName>
</protein>
<evidence type="ECO:0000256" key="1">
    <source>
        <dbReference type="ARBA" id="ARBA00004123"/>
    </source>
</evidence>
<dbReference type="STRING" id="456900.A0A151IER5"/>
<evidence type="ECO:0000259" key="6">
    <source>
        <dbReference type="Pfam" id="PF03467"/>
    </source>
</evidence>
<dbReference type="SUPFAM" id="SSF54928">
    <property type="entry name" value="RNA-binding domain, RBD"/>
    <property type="match status" value="1"/>
</dbReference>
<dbReference type="Proteomes" id="UP000078542">
    <property type="component" value="Unassembled WGS sequence"/>
</dbReference>
<dbReference type="EMBL" id="KQ977858">
    <property type="protein sequence ID" value="KYM99301.1"/>
    <property type="molecule type" value="Genomic_DNA"/>
</dbReference>
<comment type="similarity">
    <text evidence="2">Belongs to the RENT3 family.</text>
</comment>
<feature type="compositionally biased region" description="Basic and acidic residues" evidence="5">
    <location>
        <begin position="613"/>
        <end position="638"/>
    </location>
</feature>
<feature type="region of interest" description="Disordered" evidence="5">
    <location>
        <begin position="1"/>
        <end position="38"/>
    </location>
</feature>
<dbReference type="InterPro" id="IPR005120">
    <property type="entry name" value="UPF3_dom"/>
</dbReference>
<feature type="region of interest" description="Disordered" evidence="5">
    <location>
        <begin position="207"/>
        <end position="254"/>
    </location>
</feature>
<feature type="compositionally biased region" description="Basic and acidic residues" evidence="5">
    <location>
        <begin position="207"/>
        <end position="241"/>
    </location>
</feature>
<dbReference type="GO" id="GO:0005730">
    <property type="term" value="C:nucleolus"/>
    <property type="evidence" value="ECO:0007669"/>
    <property type="project" value="TreeGrafter"/>
</dbReference>
<keyword evidence="3" id="KW-0866">Nonsense-mediated mRNA decay</keyword>
<keyword evidence="4" id="KW-0539">Nucleus</keyword>
<evidence type="ECO:0000256" key="4">
    <source>
        <dbReference type="ARBA" id="ARBA00023242"/>
    </source>
</evidence>
<feature type="compositionally biased region" description="Polar residues" evidence="5">
    <location>
        <begin position="665"/>
        <end position="680"/>
    </location>
</feature>
<gene>
    <name evidence="7" type="ORF">ALC62_09943</name>
</gene>
<dbReference type="PANTHER" id="PTHR13112">
    <property type="entry name" value="UPF3 REGULATOR OF NONSENSE TRANSCRIPTS-LIKE PROTEIN"/>
    <property type="match status" value="1"/>
</dbReference>
<feature type="domain" description="UPF3" evidence="6">
    <location>
        <begin position="45"/>
        <end position="204"/>
    </location>
</feature>
<evidence type="ECO:0000313" key="8">
    <source>
        <dbReference type="Proteomes" id="UP000078542"/>
    </source>
</evidence>
<feature type="region of interest" description="Disordered" evidence="5">
    <location>
        <begin position="347"/>
        <end position="705"/>
    </location>
</feature>
<dbReference type="InterPro" id="IPR012677">
    <property type="entry name" value="Nucleotide-bd_a/b_plait_sf"/>
</dbReference>
<evidence type="ECO:0000256" key="2">
    <source>
        <dbReference type="ARBA" id="ARBA00005991"/>
    </source>
</evidence>
<accession>A0A151IER5</accession>
<dbReference type="FunFam" id="3.30.70.330:FF:000717">
    <property type="entry name" value="regulator of nonsense transcripts 3B"/>
    <property type="match status" value="1"/>
</dbReference>
<reference evidence="7 8" key="1">
    <citation type="submission" date="2016-03" db="EMBL/GenBank/DDBJ databases">
        <title>Cyphomyrmex costatus WGS genome.</title>
        <authorList>
            <person name="Nygaard S."/>
            <person name="Hu H."/>
            <person name="Boomsma J."/>
            <person name="Zhang G."/>
        </authorList>
    </citation>
    <scope>NUCLEOTIDE SEQUENCE [LARGE SCALE GENOMIC DNA]</scope>
    <source>
        <strain evidence="7">MS0001</strain>
        <tissue evidence="7">Whole body</tissue>
    </source>
</reference>
<keyword evidence="8" id="KW-1185">Reference proteome</keyword>
<dbReference type="PANTHER" id="PTHR13112:SF0">
    <property type="entry name" value="FI21285P1"/>
    <property type="match status" value="1"/>
</dbReference>
<dbReference type="AlphaFoldDB" id="A0A151IER5"/>
<comment type="subcellular location">
    <subcellularLocation>
        <location evidence="1">Nucleus</location>
    </subcellularLocation>
</comment>
<dbReference type="GO" id="GO:0000184">
    <property type="term" value="P:nuclear-transcribed mRNA catabolic process, nonsense-mediated decay"/>
    <property type="evidence" value="ECO:0007669"/>
    <property type="project" value="UniProtKB-KW"/>
</dbReference>
<feature type="compositionally biased region" description="Polar residues" evidence="5">
    <location>
        <begin position="1"/>
        <end position="12"/>
    </location>
</feature>
<feature type="compositionally biased region" description="Basic and acidic residues" evidence="5">
    <location>
        <begin position="347"/>
        <end position="482"/>
    </location>
</feature>
<dbReference type="GO" id="GO:0045727">
    <property type="term" value="P:positive regulation of translation"/>
    <property type="evidence" value="ECO:0007669"/>
    <property type="project" value="TreeGrafter"/>
</dbReference>
<sequence>MTEEAQQSESAAQNDSCSVQNDSQNNSSDVGKAKDNKKEKCRPITKVVIRRLPPTMTQDQFLEQVSPLPEHEYLYFVKADMSLGQFSFSRAYINFVEQQDIFMFREKFDNYVFLDSKGVEYPAVVEFAPFQRLPKKRVGKKKDIKCGTIESDSYYISFLENLKNQEIDSSVTQSKTEYSYQPPDNTVKKITTTPLLEFLKLRKQERQRLRDEKREERRRKDPDRRRTKDEPIIPKHMHNMEDEQSPNSPTPHPTNVKFEDMFFQYFIENASTYKYEKYREEIFLNRFLYKRTQEKLCNTHERFYEHIRKTKPIRSMFDVKKQYLTGSNQVNRKTYLCFHKGDHVLRNPDLDKESSKDDKENKEERDKLSPKEMKNKNKRDEKVREKSMRDREMKPIIKGYRERVDDRNKEREIKQRRYDEKKPYGRRDEREDRRTEFRDDRRYEMKEDFRESRDRKVEERRGKSYEKMRQEKKKLAETKKQIADANGDDTISKKAKEEHDTVQEKENGNSKESVYNGDDLKQHSNDNECEQRNTTEDRITIDTIHNCQDSMEKGNGSVNADVNDEDDSENKESKVVKRRNSLESGGEGGAGDGNCLRRHKSLDGGDQSNLQKNDNEEKEKDKKDPRMERRIRNKDRPAMEIYRPGMGKFSKQRLEREKSNDERASLSQSPTPNPSVSSATGKPGKVGATEVRSMTFKRSVTRDAA</sequence>
<dbReference type="InterPro" id="IPR039722">
    <property type="entry name" value="Upf3"/>
</dbReference>
<feature type="compositionally biased region" description="Basic and acidic residues" evidence="5">
    <location>
        <begin position="490"/>
        <end position="509"/>
    </location>
</feature>
<dbReference type="Gene3D" id="3.30.70.330">
    <property type="match status" value="1"/>
</dbReference>
<dbReference type="Pfam" id="PF03467">
    <property type="entry name" value="Smg4_UPF3"/>
    <property type="match status" value="1"/>
</dbReference>
<dbReference type="CDD" id="cd12455">
    <property type="entry name" value="RRM_like_Smg4_UPF3"/>
    <property type="match status" value="1"/>
</dbReference>